<organism evidence="4 5">
    <name type="scientific">Hydrogenovibrio marinus</name>
    <dbReference type="NCBI Taxonomy" id="28885"/>
    <lineage>
        <taxon>Bacteria</taxon>
        <taxon>Pseudomonadati</taxon>
        <taxon>Pseudomonadota</taxon>
        <taxon>Gammaproteobacteria</taxon>
        <taxon>Thiotrichales</taxon>
        <taxon>Piscirickettsiaceae</taxon>
        <taxon>Hydrogenovibrio</taxon>
    </lineage>
</organism>
<dbReference type="GO" id="GO:0015036">
    <property type="term" value="F:disulfide oxidoreductase activity"/>
    <property type="evidence" value="ECO:0007669"/>
    <property type="project" value="UniProtKB-ARBA"/>
</dbReference>
<feature type="domain" description="Thioredoxin" evidence="3">
    <location>
        <begin position="320"/>
        <end position="460"/>
    </location>
</feature>
<dbReference type="SUPFAM" id="SSF53474">
    <property type="entry name" value="alpha/beta-Hydrolases"/>
    <property type="match status" value="1"/>
</dbReference>
<dbReference type="InterPro" id="IPR017937">
    <property type="entry name" value="Thioredoxin_CS"/>
</dbReference>
<dbReference type="InterPro" id="IPR029058">
    <property type="entry name" value="AB_hydrolase_fold"/>
</dbReference>
<dbReference type="InterPro" id="IPR050553">
    <property type="entry name" value="Thioredoxin_ResA/DsbE_sf"/>
</dbReference>
<dbReference type="Pfam" id="PF00578">
    <property type="entry name" value="AhpC-TSA"/>
    <property type="match status" value="1"/>
</dbReference>
<reference evidence="4 5" key="1">
    <citation type="submission" date="2014-04" db="EMBL/GenBank/DDBJ databases">
        <title>Draft genome sequence of Hydrogenovibrio marinus MH-110, a model organism for aerobic H2 metabolism.</title>
        <authorList>
            <person name="Cha H.J."/>
            <person name="Jo B.H."/>
            <person name="Hwang B.H."/>
        </authorList>
    </citation>
    <scope>NUCLEOTIDE SEQUENCE [LARGE SCALE GENOMIC DNA]</scope>
    <source>
        <strain evidence="4 5">MH-110</strain>
    </source>
</reference>
<gene>
    <name evidence="4" type="ORF">EI16_07940</name>
</gene>
<evidence type="ECO:0000259" key="3">
    <source>
        <dbReference type="PROSITE" id="PS51352"/>
    </source>
</evidence>
<evidence type="ECO:0000313" key="4">
    <source>
        <dbReference type="EMBL" id="KDN96208.1"/>
    </source>
</evidence>
<evidence type="ECO:0000256" key="1">
    <source>
        <dbReference type="ARBA" id="ARBA00023284"/>
    </source>
</evidence>
<dbReference type="PROSITE" id="PS51352">
    <property type="entry name" value="THIOREDOXIN_2"/>
    <property type="match status" value="1"/>
</dbReference>
<dbReference type="EMBL" id="JMIU01000001">
    <property type="protein sequence ID" value="KDN96208.1"/>
    <property type="molecule type" value="Genomic_DNA"/>
</dbReference>
<keyword evidence="2" id="KW-0812">Transmembrane</keyword>
<dbReference type="RefSeq" id="WP_051623083.1">
    <property type="nucleotide sequence ID" value="NZ_AP020335.1"/>
</dbReference>
<dbReference type="PANTHER" id="PTHR42852">
    <property type="entry name" value="THIOL:DISULFIDE INTERCHANGE PROTEIN DSBE"/>
    <property type="match status" value="1"/>
</dbReference>
<evidence type="ECO:0000313" key="5">
    <source>
        <dbReference type="Proteomes" id="UP000027341"/>
    </source>
</evidence>
<proteinExistence type="predicted"/>
<dbReference type="Gene3D" id="3.40.30.10">
    <property type="entry name" value="Glutaredoxin"/>
    <property type="match status" value="1"/>
</dbReference>
<sequence>MGNQLQQCVVDERDGGIASLQRGNRHGGAKHMKWLMKMMTAIGLWMVIGQSAFAAVGESALSINHYEAKNPVAQVLWIPSEYGLLPQEKKLAKQLQKKGVSVLMPDLFDSYFLPAAPSSMTKIPPAVVANLVEKLRYDHPELPLFVIAPNQGAALAVKALVKVEQSPVQNLGLILLNPNLYVKTPDAGKSAEYWSSVLQLNLPVVVLQAELSPWHWHLESLSQRLSHGGSDVFIKVIPKVRDRYYFRPDAMSIEQQTAAHLATDLTNAMRLLSSYLAESRQAGTNGTVSLLAKEQAAEHLEAQAEAEHEVTPPTDDALPVYKGEQNRRLVLQDMDGKTINLKNYRGKVVLLNFWASWCPPCVHEMPSMAALKTRLKGQDFEILAANLAEDKAAINTFVKSHPVNFPILLDPKGSAVKEWKVFAYPSSYLIDKKGQIRYALFGGYEWTSPAAMHAIEQLLKE</sequence>
<dbReference type="PROSITE" id="PS00194">
    <property type="entry name" value="THIOREDOXIN_1"/>
    <property type="match status" value="1"/>
</dbReference>
<dbReference type="CDD" id="cd02966">
    <property type="entry name" value="TlpA_like_family"/>
    <property type="match status" value="1"/>
</dbReference>
<dbReference type="InterPro" id="IPR000866">
    <property type="entry name" value="AhpC/TSA"/>
</dbReference>
<dbReference type="InterPro" id="IPR013766">
    <property type="entry name" value="Thioredoxin_domain"/>
</dbReference>
<dbReference type="PANTHER" id="PTHR42852:SF17">
    <property type="entry name" value="THIOREDOXIN-LIKE PROTEIN HI_1115"/>
    <property type="match status" value="1"/>
</dbReference>
<keyword evidence="5" id="KW-1185">Reference proteome</keyword>
<keyword evidence="2" id="KW-1133">Transmembrane helix</keyword>
<comment type="caution">
    <text evidence="4">The sequence shown here is derived from an EMBL/GenBank/DDBJ whole genome shotgun (WGS) entry which is preliminary data.</text>
</comment>
<feature type="transmembrane region" description="Helical" evidence="2">
    <location>
        <begin position="34"/>
        <end position="56"/>
    </location>
</feature>
<dbReference type="Proteomes" id="UP000027341">
    <property type="component" value="Unassembled WGS sequence"/>
</dbReference>
<protein>
    <recommendedName>
        <fullName evidence="3">Thioredoxin domain-containing protein</fullName>
    </recommendedName>
</protein>
<dbReference type="STRING" id="28885.EI16_07940"/>
<dbReference type="InterPro" id="IPR036249">
    <property type="entry name" value="Thioredoxin-like_sf"/>
</dbReference>
<name>A0A066ZR02_HYDMR</name>
<dbReference type="AlphaFoldDB" id="A0A066ZR02"/>
<keyword evidence="1" id="KW-0676">Redox-active center</keyword>
<keyword evidence="2" id="KW-0472">Membrane</keyword>
<dbReference type="GO" id="GO:0016209">
    <property type="term" value="F:antioxidant activity"/>
    <property type="evidence" value="ECO:0007669"/>
    <property type="project" value="InterPro"/>
</dbReference>
<evidence type="ECO:0000256" key="2">
    <source>
        <dbReference type="SAM" id="Phobius"/>
    </source>
</evidence>
<dbReference type="SUPFAM" id="SSF52833">
    <property type="entry name" value="Thioredoxin-like"/>
    <property type="match status" value="1"/>
</dbReference>
<accession>A0A066ZR02</accession>